<keyword evidence="3" id="KW-1185">Reference proteome</keyword>
<organism evidence="2 3">
    <name type="scientific">Musa troglodytarum</name>
    <name type="common">fe'i banana</name>
    <dbReference type="NCBI Taxonomy" id="320322"/>
    <lineage>
        <taxon>Eukaryota</taxon>
        <taxon>Viridiplantae</taxon>
        <taxon>Streptophyta</taxon>
        <taxon>Embryophyta</taxon>
        <taxon>Tracheophyta</taxon>
        <taxon>Spermatophyta</taxon>
        <taxon>Magnoliopsida</taxon>
        <taxon>Liliopsida</taxon>
        <taxon>Zingiberales</taxon>
        <taxon>Musaceae</taxon>
        <taxon>Musa</taxon>
    </lineage>
</organism>
<feature type="region of interest" description="Disordered" evidence="1">
    <location>
        <begin position="60"/>
        <end position="82"/>
    </location>
</feature>
<dbReference type="Proteomes" id="UP001055439">
    <property type="component" value="Chromosome 4"/>
</dbReference>
<evidence type="ECO:0000313" key="3">
    <source>
        <dbReference type="Proteomes" id="UP001055439"/>
    </source>
</evidence>
<sequence length="82" mass="8743">MGFRLPYGFVVMGEEDPPVSIPRRLISICSYLDVCCVASARVPRGYVFGGIQKIKVKQQKSASPPTTAFKSTGGLFSSAAAT</sequence>
<reference evidence="2" key="1">
    <citation type="submission" date="2022-05" db="EMBL/GenBank/DDBJ databases">
        <title>The Musa troglodytarum L. genome provides insights into the mechanism of non-climacteric behaviour and enrichment of carotenoids.</title>
        <authorList>
            <person name="Wang J."/>
        </authorList>
    </citation>
    <scope>NUCLEOTIDE SEQUENCE</scope>
    <source>
        <tissue evidence="2">Leaf</tissue>
    </source>
</reference>
<dbReference type="EMBL" id="CP097506">
    <property type="protein sequence ID" value="URD94873.1"/>
    <property type="molecule type" value="Genomic_DNA"/>
</dbReference>
<feature type="compositionally biased region" description="Polar residues" evidence="1">
    <location>
        <begin position="61"/>
        <end position="70"/>
    </location>
</feature>
<protein>
    <submittedName>
        <fullName evidence="2">Uncharacterized protein</fullName>
    </submittedName>
</protein>
<evidence type="ECO:0000313" key="2">
    <source>
        <dbReference type="EMBL" id="URD94873.1"/>
    </source>
</evidence>
<dbReference type="AlphaFoldDB" id="A0A9E7JVG0"/>
<name>A0A9E7JVG0_9LILI</name>
<gene>
    <name evidence="2" type="ORF">MUK42_35862</name>
</gene>
<evidence type="ECO:0000256" key="1">
    <source>
        <dbReference type="SAM" id="MobiDB-lite"/>
    </source>
</evidence>
<accession>A0A9E7JVG0</accession>
<proteinExistence type="predicted"/>